<sequence length="42" mass="4488">MPSGGLPSTFFVPTSFQFVNSTVPFHSTNDFFMALLVSSSAS</sequence>
<dbReference type="EMBL" id="BT136399">
    <property type="protein sequence ID" value="AFK36194.1"/>
    <property type="molecule type" value="mRNA"/>
</dbReference>
<evidence type="ECO:0000313" key="1">
    <source>
        <dbReference type="EMBL" id="AFK36194.1"/>
    </source>
</evidence>
<organism evidence="1">
    <name type="scientific">Medicago truncatula</name>
    <name type="common">Barrel medic</name>
    <name type="synonym">Medicago tribuloides</name>
    <dbReference type="NCBI Taxonomy" id="3880"/>
    <lineage>
        <taxon>Eukaryota</taxon>
        <taxon>Viridiplantae</taxon>
        <taxon>Streptophyta</taxon>
        <taxon>Embryophyta</taxon>
        <taxon>Tracheophyta</taxon>
        <taxon>Spermatophyta</taxon>
        <taxon>Magnoliopsida</taxon>
        <taxon>eudicotyledons</taxon>
        <taxon>Gunneridae</taxon>
        <taxon>Pentapetalae</taxon>
        <taxon>rosids</taxon>
        <taxon>fabids</taxon>
        <taxon>Fabales</taxon>
        <taxon>Fabaceae</taxon>
        <taxon>Papilionoideae</taxon>
        <taxon>50 kb inversion clade</taxon>
        <taxon>NPAAA clade</taxon>
        <taxon>Hologalegina</taxon>
        <taxon>IRL clade</taxon>
        <taxon>Trifolieae</taxon>
        <taxon>Medicago</taxon>
    </lineage>
</organism>
<proteinExistence type="evidence at transcript level"/>
<name>I3S7F2_MEDTR</name>
<protein>
    <submittedName>
        <fullName evidence="1">Uncharacterized protein</fullName>
    </submittedName>
</protein>
<dbReference type="AlphaFoldDB" id="I3S7F2"/>
<accession>I3S7F2</accession>
<reference evidence="1" key="1">
    <citation type="submission" date="2012-05" db="EMBL/GenBank/DDBJ databases">
        <authorList>
            <person name="Krishnakumar V."/>
            <person name="Cheung F."/>
            <person name="Xiao Y."/>
            <person name="Chan A."/>
            <person name="Moskal W.A."/>
            <person name="Town C.D."/>
        </authorList>
    </citation>
    <scope>NUCLEOTIDE SEQUENCE</scope>
</reference>